<feature type="domain" description="DUF1468" evidence="2">
    <location>
        <begin position="7"/>
        <end position="143"/>
    </location>
</feature>
<feature type="transmembrane region" description="Helical" evidence="1">
    <location>
        <begin position="40"/>
        <end position="58"/>
    </location>
</feature>
<name>A0ABT3NPY4_9PROT</name>
<gene>
    <name evidence="3" type="ORF">OF850_01185</name>
</gene>
<proteinExistence type="predicted"/>
<keyword evidence="1" id="KW-1133">Transmembrane helix</keyword>
<keyword evidence="1" id="KW-0812">Transmembrane</keyword>
<accession>A0ABT3NPY4</accession>
<evidence type="ECO:0000313" key="4">
    <source>
        <dbReference type="Proteomes" id="UP001526430"/>
    </source>
</evidence>
<evidence type="ECO:0000259" key="2">
    <source>
        <dbReference type="Pfam" id="PF07331"/>
    </source>
</evidence>
<protein>
    <submittedName>
        <fullName evidence="3">Tripartite tricarboxylate transporter TctB family protein</fullName>
    </submittedName>
</protein>
<keyword evidence="1" id="KW-0472">Membrane</keyword>
<dbReference type="Proteomes" id="UP001526430">
    <property type="component" value="Unassembled WGS sequence"/>
</dbReference>
<evidence type="ECO:0000313" key="3">
    <source>
        <dbReference type="EMBL" id="MCW8084228.1"/>
    </source>
</evidence>
<dbReference type="RefSeq" id="WP_301587835.1">
    <property type="nucleotide sequence ID" value="NZ_JAPFQI010000001.1"/>
</dbReference>
<dbReference type="Pfam" id="PF07331">
    <property type="entry name" value="TctB"/>
    <property type="match status" value="1"/>
</dbReference>
<dbReference type="EMBL" id="JAPFQI010000001">
    <property type="protein sequence ID" value="MCW8084228.1"/>
    <property type="molecule type" value="Genomic_DNA"/>
</dbReference>
<feature type="transmembrane region" description="Helical" evidence="1">
    <location>
        <begin position="114"/>
        <end position="140"/>
    </location>
</feature>
<keyword evidence="4" id="KW-1185">Reference proteome</keyword>
<feature type="transmembrane region" description="Helical" evidence="1">
    <location>
        <begin position="78"/>
        <end position="108"/>
    </location>
</feature>
<evidence type="ECO:0000256" key="1">
    <source>
        <dbReference type="SAM" id="Phobius"/>
    </source>
</evidence>
<reference evidence="3 4" key="1">
    <citation type="submission" date="2022-10" db="EMBL/GenBank/DDBJ databases">
        <title>Roseococcus glaciei nov., sp. nov., isolated from glacier.</title>
        <authorList>
            <person name="Liu Q."/>
            <person name="Xin Y.-H."/>
        </authorList>
    </citation>
    <scope>NUCLEOTIDE SEQUENCE [LARGE SCALE GENOMIC DNA]</scope>
    <source>
        <strain evidence="3 4">MDT2-1-1</strain>
    </source>
</reference>
<dbReference type="InterPro" id="IPR009936">
    <property type="entry name" value="DUF1468"/>
</dbReference>
<organism evidence="3 4">
    <name type="scientific">Sabulicella glaciei</name>
    <dbReference type="NCBI Taxonomy" id="2984948"/>
    <lineage>
        <taxon>Bacteria</taxon>
        <taxon>Pseudomonadati</taxon>
        <taxon>Pseudomonadota</taxon>
        <taxon>Alphaproteobacteria</taxon>
        <taxon>Acetobacterales</taxon>
        <taxon>Acetobacteraceae</taxon>
        <taxon>Sabulicella</taxon>
    </lineage>
</organism>
<comment type="caution">
    <text evidence="3">The sequence shown here is derived from an EMBL/GenBank/DDBJ whole genome shotgun (WGS) entry which is preliminary data.</text>
</comment>
<sequence length="160" mass="16152">MAWNARLVAIALLAFAALAGWEAARLPAWSQFDGPGPGLLPQILAALIAVAAIGVLAAPGSGEPEGGEAPPLRSRGFLGYAGAMLGVALALPYLGFGVTGFLATLLVLRVAEGVGWGLALLWSVVLVLAITLIFGTALGVPFPPGPVERLLAPLGLVRLG</sequence>